<dbReference type="Proteomes" id="UP000052991">
    <property type="component" value="Unassembled WGS sequence"/>
</dbReference>
<dbReference type="PATRIC" id="fig|1360.116.peg.1655"/>
<evidence type="ECO:0000313" key="2">
    <source>
        <dbReference type="Proteomes" id="UP000052991"/>
    </source>
</evidence>
<dbReference type="EMBL" id="LKLW01000079">
    <property type="protein sequence ID" value="KSU27047.1"/>
    <property type="molecule type" value="Genomic_DNA"/>
</dbReference>
<dbReference type="AlphaFoldDB" id="A0A0V8EMG8"/>
<accession>A0A0V8EMG8</accession>
<evidence type="ECO:0000313" key="1">
    <source>
        <dbReference type="EMBL" id="KSU27047.1"/>
    </source>
</evidence>
<organism evidence="1 2">
    <name type="scientific">Lactococcus lactis subsp. lactis</name>
    <name type="common">Streptococcus lactis</name>
    <dbReference type="NCBI Taxonomy" id="1360"/>
    <lineage>
        <taxon>Bacteria</taxon>
        <taxon>Bacillati</taxon>
        <taxon>Bacillota</taxon>
        <taxon>Bacilli</taxon>
        <taxon>Lactobacillales</taxon>
        <taxon>Streptococcaceae</taxon>
        <taxon>Lactococcus</taxon>
    </lineage>
</organism>
<sequence>MYIKKDFANKTAETLDMSGTDKMVARQGFRYILYKSV</sequence>
<proteinExistence type="predicted"/>
<name>A0A0V8EMG8_LACLL</name>
<protein>
    <submittedName>
        <fullName evidence="1">Uncharacterized protein</fullName>
    </submittedName>
</protein>
<comment type="caution">
    <text evidence="1">The sequence shown here is derived from an EMBL/GenBank/DDBJ whole genome shotgun (WGS) entry which is preliminary data.</text>
</comment>
<reference evidence="2" key="1">
    <citation type="submission" date="2015-10" db="EMBL/GenBank/DDBJ databases">
        <title>Draft Genome Sequences of 11 Lactococcus lactis subspecies cremoris strains.</title>
        <authorList>
            <person name="Wels M."/>
            <person name="Backus L."/>
            <person name="Boekhorst J."/>
            <person name="Dijkstra A."/>
            <person name="Beerthuizen M."/>
            <person name="Kelly W."/>
            <person name="Siezen R."/>
            <person name="Bachmann H."/>
            <person name="Van Hijum S."/>
        </authorList>
    </citation>
    <scope>NUCLEOTIDE SEQUENCE [LARGE SCALE GENOMIC DNA]</scope>
    <source>
        <strain evidence="2">N42</strain>
    </source>
</reference>
<gene>
    <name evidence="1" type="ORF">N42_1334</name>
</gene>